<dbReference type="AlphaFoldDB" id="A0AAW4J6B9"/>
<protein>
    <submittedName>
        <fullName evidence="1">Uncharacterized protein</fullName>
    </submittedName>
</protein>
<organism evidence="1 2">
    <name type="scientific">Clostridium perfringens</name>
    <dbReference type="NCBI Taxonomy" id="1502"/>
    <lineage>
        <taxon>Bacteria</taxon>
        <taxon>Bacillati</taxon>
        <taxon>Bacillota</taxon>
        <taxon>Clostridia</taxon>
        <taxon>Eubacteriales</taxon>
        <taxon>Clostridiaceae</taxon>
        <taxon>Clostridium</taxon>
    </lineage>
</organism>
<evidence type="ECO:0000313" key="1">
    <source>
        <dbReference type="EMBL" id="MBO3359444.1"/>
    </source>
</evidence>
<proteinExistence type="predicted"/>
<dbReference type="Proteomes" id="UP000668068">
    <property type="component" value="Unassembled WGS sequence"/>
</dbReference>
<sequence>MELKVLDNFIIKSDDNNYIVEEYGVIKHKENERYGIKKITYHPTLRQAFKYILKQQLKREDYKSIDDVVKNMESIEERILNNISLSITNNNFKYGELN</sequence>
<dbReference type="RefSeq" id="WP_208340885.1">
    <property type="nucleotide sequence ID" value="NZ_JAENQO010000007.1"/>
</dbReference>
<dbReference type="EMBL" id="JAENQP010000007">
    <property type="protein sequence ID" value="MBO3359444.1"/>
    <property type="molecule type" value="Genomic_DNA"/>
</dbReference>
<reference evidence="1" key="1">
    <citation type="submission" date="2020-12" db="EMBL/GenBank/DDBJ databases">
        <title>Comparative genomics of Clostridium perfringens reveals patterns of host-associated phylogenetic clades and virulence factors.</title>
        <authorList>
            <person name="Smith A.H."/>
            <person name="Geier R."/>
        </authorList>
    </citation>
    <scope>NUCLEOTIDE SEQUENCE</scope>
    <source>
        <strain evidence="1">CHD30677R</strain>
    </source>
</reference>
<evidence type="ECO:0000313" key="2">
    <source>
        <dbReference type="Proteomes" id="UP000668068"/>
    </source>
</evidence>
<comment type="caution">
    <text evidence="1">The sequence shown here is derived from an EMBL/GenBank/DDBJ whole genome shotgun (WGS) entry which is preliminary data.</text>
</comment>
<name>A0AAW4J6B9_CLOPF</name>
<gene>
    <name evidence="1" type="ORF">JJB47_11745</name>
</gene>
<accession>A0AAW4J6B9</accession>